<protein>
    <submittedName>
        <fullName evidence="2">Glycosyltransferase family 1 protein</fullName>
    </submittedName>
</protein>
<dbReference type="OrthoDB" id="9806708at2"/>
<dbReference type="InterPro" id="IPR028098">
    <property type="entry name" value="Glyco_trans_4-like_N"/>
</dbReference>
<dbReference type="Gene3D" id="3.40.50.2000">
    <property type="entry name" value="Glycogen Phosphorylase B"/>
    <property type="match status" value="2"/>
</dbReference>
<accession>A0A2U2DGH8</accession>
<feature type="domain" description="Glycosyltransferase subfamily 4-like N-terminal" evidence="1">
    <location>
        <begin position="21"/>
        <end position="185"/>
    </location>
</feature>
<dbReference type="Pfam" id="PF13439">
    <property type="entry name" value="Glyco_transf_4"/>
    <property type="match status" value="1"/>
</dbReference>
<dbReference type="GO" id="GO:0016757">
    <property type="term" value="F:glycosyltransferase activity"/>
    <property type="evidence" value="ECO:0007669"/>
    <property type="project" value="UniProtKB-ARBA"/>
</dbReference>
<dbReference type="PANTHER" id="PTHR12526">
    <property type="entry name" value="GLYCOSYLTRANSFERASE"/>
    <property type="match status" value="1"/>
</dbReference>
<reference evidence="2 3" key="1">
    <citation type="submission" date="2018-05" db="EMBL/GenBank/DDBJ databases">
        <title>The draft genome of strain NS-104.</title>
        <authorList>
            <person name="Hang P."/>
            <person name="Jiang J."/>
        </authorList>
    </citation>
    <scope>NUCLEOTIDE SEQUENCE [LARGE SCALE GENOMIC DNA]</scope>
    <source>
        <strain evidence="2 3">NS-104</strain>
    </source>
</reference>
<dbReference type="AlphaFoldDB" id="A0A2U2DGH8"/>
<dbReference type="EMBL" id="QFBC01000026">
    <property type="protein sequence ID" value="PWE52400.1"/>
    <property type="molecule type" value="Genomic_DNA"/>
</dbReference>
<evidence type="ECO:0000313" key="2">
    <source>
        <dbReference type="EMBL" id="PWE52400.1"/>
    </source>
</evidence>
<dbReference type="Pfam" id="PF13692">
    <property type="entry name" value="Glyco_trans_1_4"/>
    <property type="match status" value="1"/>
</dbReference>
<keyword evidence="2" id="KW-0808">Transferase</keyword>
<organism evidence="2 3">
    <name type="scientific">Metarhizobium album</name>
    <dbReference type="NCBI Taxonomy" id="2182425"/>
    <lineage>
        <taxon>Bacteria</taxon>
        <taxon>Pseudomonadati</taxon>
        <taxon>Pseudomonadota</taxon>
        <taxon>Alphaproteobacteria</taxon>
        <taxon>Hyphomicrobiales</taxon>
        <taxon>Rhizobiaceae</taxon>
        <taxon>Metarhizobium</taxon>
    </lineage>
</organism>
<comment type="caution">
    <text evidence="2">The sequence shown here is derived from an EMBL/GenBank/DDBJ whole genome shotgun (WGS) entry which is preliminary data.</text>
</comment>
<gene>
    <name evidence="2" type="ORF">DEM27_31110</name>
</gene>
<dbReference type="Proteomes" id="UP000245252">
    <property type="component" value="Unassembled WGS sequence"/>
</dbReference>
<proteinExistence type="predicted"/>
<keyword evidence="3" id="KW-1185">Reference proteome</keyword>
<evidence type="ECO:0000313" key="3">
    <source>
        <dbReference type="Proteomes" id="UP000245252"/>
    </source>
</evidence>
<name>A0A2U2DGH8_9HYPH</name>
<sequence>MMQRVSPNRLSILQVLEPSGGGSGRHFIDLCGALKERGHRVTAVYSPLRAEDRFLDELQALGLPAVHAISMRRAPGLSDLHSWQQLAGILRREGPFDVVHAHSSKAGALSRIRLPGSHVPRVYTPHAFRTMDPTLGRAGRLVFGGIESLLGRHLSDCIICVSQDEYDHAVSLGIPSRRLRTVINGTTPPPEGRRGDLLQRFDIPQEALVFGFIGRLSQQKAPERLIEAFARMAGALPAAHLLMIGFGELETEVRAMIAASGFADRIRLTSEITGRDAISCFDVLVMPSRYEAMSYVMLEAAAAGKPMILSRVGGAGRVLEDGRNGILIENNDDPTALAQAMASFADGERRRAFAEEADTRKDRYALKTMVDGIEAIYCNLIDPKGARRTLNTSIGALAFES</sequence>
<dbReference type="CDD" id="cd03801">
    <property type="entry name" value="GT4_PimA-like"/>
    <property type="match status" value="1"/>
</dbReference>
<dbReference type="SUPFAM" id="SSF53756">
    <property type="entry name" value="UDP-Glycosyltransferase/glycogen phosphorylase"/>
    <property type="match status" value="1"/>
</dbReference>
<evidence type="ECO:0000259" key="1">
    <source>
        <dbReference type="Pfam" id="PF13439"/>
    </source>
</evidence>
<dbReference type="RefSeq" id="WP_109462127.1">
    <property type="nucleotide sequence ID" value="NZ_QFBC01000026.1"/>
</dbReference>